<dbReference type="AlphaFoldDB" id="A0AAV2SS54"/>
<proteinExistence type="predicted"/>
<evidence type="ECO:0000313" key="4">
    <source>
        <dbReference type="EMBL" id="CAL4221102.1"/>
    </source>
</evidence>
<evidence type="ECO:0000256" key="1">
    <source>
        <dbReference type="SAM" id="MobiDB-lite"/>
    </source>
</evidence>
<feature type="region of interest" description="Disordered" evidence="1">
    <location>
        <begin position="387"/>
        <end position="427"/>
    </location>
</feature>
<evidence type="ECO:0000256" key="3">
    <source>
        <dbReference type="SAM" id="SignalP"/>
    </source>
</evidence>
<dbReference type="Proteomes" id="UP001497623">
    <property type="component" value="Unassembled WGS sequence"/>
</dbReference>
<evidence type="ECO:0000256" key="2">
    <source>
        <dbReference type="SAM" id="Phobius"/>
    </source>
</evidence>
<sequence>MYCMLYVCTLVCLFSTVAHGNRCEDGGEMNNGCPVKKFEPIHEYVFIQDGSNSFVFYIKTCAEADMSISLFNRKSKSSITNIFQNLFTINITSAGANIWHKVNVKKVATINNNFLYNIYELEIDDHPSSKYEQAITAGNEIHVESSVVFWWSVKCDPRQYYSHTQLPSPTPISTNTDHIPVHRNECENKYEEKYRGCPVYKIESENECQIYLETNGGDGNFLFYIKPMLRREILSISLHRRYNSSSSIMITDELFTSRLNYSDINTWYKMNIKRSNKIYTLEANNNPTVIQSKEMEAGNEIRVVTISSSWSVPCATLKPATVGLALWQLVIIAAVAVMLALVVITFIVILVRRHKKRKSDQDLTESTDHEARLSRHVSENSLYASHDNHSIDENQVPQVTTASATTSANHRRGSVHDSENSLYMGFN</sequence>
<feature type="transmembrane region" description="Helical" evidence="2">
    <location>
        <begin position="326"/>
        <end position="351"/>
    </location>
</feature>
<dbReference type="EMBL" id="CAXKWB010096878">
    <property type="protein sequence ID" value="CAL4221102.1"/>
    <property type="molecule type" value="Genomic_DNA"/>
</dbReference>
<comment type="caution">
    <text evidence="4">The sequence shown here is derived from an EMBL/GenBank/DDBJ whole genome shotgun (WGS) entry which is preliminary data.</text>
</comment>
<protein>
    <submittedName>
        <fullName evidence="4">Uncharacterized protein</fullName>
    </submittedName>
</protein>
<evidence type="ECO:0000313" key="5">
    <source>
        <dbReference type="Proteomes" id="UP001497623"/>
    </source>
</evidence>
<reference evidence="4 5" key="1">
    <citation type="submission" date="2024-05" db="EMBL/GenBank/DDBJ databases">
        <authorList>
            <person name="Wallberg A."/>
        </authorList>
    </citation>
    <scope>NUCLEOTIDE SEQUENCE [LARGE SCALE GENOMIC DNA]</scope>
</reference>
<accession>A0AAV2SS54</accession>
<keyword evidence="2" id="KW-0812">Transmembrane</keyword>
<keyword evidence="5" id="KW-1185">Reference proteome</keyword>
<keyword evidence="3" id="KW-0732">Signal</keyword>
<organism evidence="4 5">
    <name type="scientific">Meganyctiphanes norvegica</name>
    <name type="common">Northern krill</name>
    <name type="synonym">Thysanopoda norvegica</name>
    <dbReference type="NCBI Taxonomy" id="48144"/>
    <lineage>
        <taxon>Eukaryota</taxon>
        <taxon>Metazoa</taxon>
        <taxon>Ecdysozoa</taxon>
        <taxon>Arthropoda</taxon>
        <taxon>Crustacea</taxon>
        <taxon>Multicrustacea</taxon>
        <taxon>Malacostraca</taxon>
        <taxon>Eumalacostraca</taxon>
        <taxon>Eucarida</taxon>
        <taxon>Euphausiacea</taxon>
        <taxon>Euphausiidae</taxon>
        <taxon>Meganyctiphanes</taxon>
    </lineage>
</organism>
<gene>
    <name evidence="4" type="ORF">MNOR_LOCUS39100</name>
</gene>
<feature type="compositionally biased region" description="Polar residues" evidence="1">
    <location>
        <begin position="393"/>
        <end position="408"/>
    </location>
</feature>
<name>A0AAV2SS54_MEGNR</name>
<feature type="signal peptide" evidence="3">
    <location>
        <begin position="1"/>
        <end position="20"/>
    </location>
</feature>
<keyword evidence="2" id="KW-0472">Membrane</keyword>
<feature type="chain" id="PRO_5043573291" evidence="3">
    <location>
        <begin position="21"/>
        <end position="427"/>
    </location>
</feature>
<keyword evidence="2" id="KW-1133">Transmembrane helix</keyword>